<sequence length="152" mass="16215">MHAFMRTVQASVIIGVWLTSAACTSTEPPVGKMTDSLYNRLGGKPAIVKVIDEFVGNVSKDNRINGRFATTNIPRLKGHLVDQVCAATDGPCTYSGRDMITTHKGMGITNAEFSALVSDLVAALNTLNVPKAEQAELLSLLGPMKSDIVEIP</sequence>
<organism evidence="5 6">
    <name type="scientific">Candidatus Nitronereus thalassa</name>
    <dbReference type="NCBI Taxonomy" id="3020898"/>
    <lineage>
        <taxon>Bacteria</taxon>
        <taxon>Pseudomonadati</taxon>
        <taxon>Nitrospirota</taxon>
        <taxon>Nitrospiria</taxon>
        <taxon>Nitrospirales</taxon>
        <taxon>Nitrospiraceae</taxon>
        <taxon>Candidatus Nitronereus</taxon>
    </lineage>
</organism>
<dbReference type="Pfam" id="PF01152">
    <property type="entry name" value="Bac_globin"/>
    <property type="match status" value="1"/>
</dbReference>
<reference evidence="5 6" key="1">
    <citation type="journal article" date="2023" name="ISME J.">
        <title>Cultivation and genomic characterization of novel and ubiquitous marine nitrite-oxidizing bacteria from the Nitrospirales.</title>
        <authorList>
            <person name="Mueller A.J."/>
            <person name="Daebeler A."/>
            <person name="Herbold C.W."/>
            <person name="Kirkegaard R.H."/>
            <person name="Daims H."/>
        </authorList>
    </citation>
    <scope>NUCLEOTIDE SEQUENCE [LARGE SCALE GENOMIC DNA]</scope>
    <source>
        <strain evidence="5 6">EB</strain>
    </source>
</reference>
<keyword evidence="1" id="KW-0813">Transport</keyword>
<keyword evidence="6" id="KW-1185">Reference proteome</keyword>
<name>A0ABU3KB16_9BACT</name>
<proteinExistence type="predicted"/>
<dbReference type="Gene3D" id="1.10.490.10">
    <property type="entry name" value="Globins"/>
    <property type="match status" value="1"/>
</dbReference>
<dbReference type="Proteomes" id="UP001250932">
    <property type="component" value="Unassembled WGS sequence"/>
</dbReference>
<dbReference type="PROSITE" id="PS51257">
    <property type="entry name" value="PROKAR_LIPOPROTEIN"/>
    <property type="match status" value="1"/>
</dbReference>
<comment type="caution">
    <text evidence="5">The sequence shown here is derived from an EMBL/GenBank/DDBJ whole genome shotgun (WGS) entry which is preliminary data.</text>
</comment>
<keyword evidence="2" id="KW-0349">Heme</keyword>
<keyword evidence="4" id="KW-0408">Iron</keyword>
<dbReference type="InterPro" id="IPR012292">
    <property type="entry name" value="Globin/Proto"/>
</dbReference>
<dbReference type="RefSeq" id="WP_313834171.1">
    <property type="nucleotide sequence ID" value="NZ_JAQOUE010000001.1"/>
</dbReference>
<dbReference type="InterPro" id="IPR001486">
    <property type="entry name" value="Hemoglobin_trunc"/>
</dbReference>
<dbReference type="SUPFAM" id="SSF46458">
    <property type="entry name" value="Globin-like"/>
    <property type="match status" value="1"/>
</dbReference>
<accession>A0ABU3KB16</accession>
<gene>
    <name evidence="5" type="ORF">PPG34_14705</name>
</gene>
<evidence type="ECO:0000256" key="1">
    <source>
        <dbReference type="ARBA" id="ARBA00022448"/>
    </source>
</evidence>
<dbReference type="InterPro" id="IPR009050">
    <property type="entry name" value="Globin-like_sf"/>
</dbReference>
<dbReference type="CDD" id="cd00454">
    <property type="entry name" value="TrHb1_N"/>
    <property type="match status" value="1"/>
</dbReference>
<protein>
    <submittedName>
        <fullName evidence="5">Group 1 truncated hemoglobin</fullName>
    </submittedName>
</protein>
<evidence type="ECO:0000313" key="5">
    <source>
        <dbReference type="EMBL" id="MDT7043605.1"/>
    </source>
</evidence>
<evidence type="ECO:0000313" key="6">
    <source>
        <dbReference type="Proteomes" id="UP001250932"/>
    </source>
</evidence>
<dbReference type="EMBL" id="JAQOUE010000001">
    <property type="protein sequence ID" value="MDT7043605.1"/>
    <property type="molecule type" value="Genomic_DNA"/>
</dbReference>
<evidence type="ECO:0000256" key="2">
    <source>
        <dbReference type="ARBA" id="ARBA00022617"/>
    </source>
</evidence>
<evidence type="ECO:0000256" key="4">
    <source>
        <dbReference type="ARBA" id="ARBA00023004"/>
    </source>
</evidence>
<keyword evidence="3" id="KW-0479">Metal-binding</keyword>
<evidence type="ECO:0000256" key="3">
    <source>
        <dbReference type="ARBA" id="ARBA00022723"/>
    </source>
</evidence>